<gene>
    <name evidence="1" type="ORF">MAC_04073</name>
</gene>
<reference evidence="1 2" key="1">
    <citation type="journal article" date="2011" name="PLoS Genet.">
        <title>Genome sequencing and comparative transcriptomics of the model entomopathogenic fungi Metarhizium anisopliae and M. acridum.</title>
        <authorList>
            <person name="Gao Q."/>
            <person name="Jin K."/>
            <person name="Ying S.H."/>
            <person name="Zhang Y."/>
            <person name="Xiao G."/>
            <person name="Shang Y."/>
            <person name="Duan Z."/>
            <person name="Hu X."/>
            <person name="Xie X.Q."/>
            <person name="Zhou G."/>
            <person name="Peng G."/>
            <person name="Luo Z."/>
            <person name="Huang W."/>
            <person name="Wang B."/>
            <person name="Fang W."/>
            <person name="Wang S."/>
            <person name="Zhong Y."/>
            <person name="Ma L.J."/>
            <person name="St Leger R.J."/>
            <person name="Zhao G.P."/>
            <person name="Pei Y."/>
            <person name="Feng M.G."/>
            <person name="Xia Y."/>
            <person name="Wang C."/>
        </authorList>
    </citation>
    <scope>NUCLEOTIDE SEQUENCE [LARGE SCALE GENOMIC DNA]</scope>
    <source>
        <strain evidence="1 2">CQMa 102</strain>
    </source>
</reference>
<dbReference type="OrthoDB" id="10042665at2759"/>
<accession>E9E2H5</accession>
<dbReference type="Proteomes" id="UP000002499">
    <property type="component" value="Unassembled WGS sequence"/>
</dbReference>
<organism evidence="2">
    <name type="scientific">Metarhizium acridum (strain CQMa 102)</name>
    <dbReference type="NCBI Taxonomy" id="655827"/>
    <lineage>
        <taxon>Eukaryota</taxon>
        <taxon>Fungi</taxon>
        <taxon>Dikarya</taxon>
        <taxon>Ascomycota</taxon>
        <taxon>Pezizomycotina</taxon>
        <taxon>Sordariomycetes</taxon>
        <taxon>Hypocreomycetidae</taxon>
        <taxon>Hypocreales</taxon>
        <taxon>Clavicipitaceae</taxon>
        <taxon>Metarhizium</taxon>
    </lineage>
</organism>
<dbReference type="AlphaFoldDB" id="E9E2H5"/>
<evidence type="ECO:0000313" key="1">
    <source>
        <dbReference type="EMBL" id="EFY89864.1"/>
    </source>
</evidence>
<protein>
    <submittedName>
        <fullName evidence="1">Uncharacterized protein</fullName>
    </submittedName>
</protein>
<name>E9E2H5_METAQ</name>
<sequence>MAWYQTEIEIPRFPADQSIYSLPVRPLELCRHRKELEDGLYERGRKFMKLAKARGPIPYHGEYNGTAIEPSTGGKVEFKGRFIMDASVWETCYPEEHQLPQSAKKVSEKKEHLIFTLPYLPGYLLETNTSGCTSGWLFFYVDLVRQAQPDAEALESPTSIQSCASVWLWGATIWRADI</sequence>
<dbReference type="HOGENOM" id="CLU_1510954_0_0_1"/>
<dbReference type="EMBL" id="GL698495">
    <property type="protein sequence ID" value="EFY89864.1"/>
    <property type="molecule type" value="Genomic_DNA"/>
</dbReference>
<keyword evidence="2" id="KW-1185">Reference proteome</keyword>
<evidence type="ECO:0000313" key="2">
    <source>
        <dbReference type="Proteomes" id="UP000002499"/>
    </source>
</evidence>
<proteinExistence type="predicted"/>
<dbReference type="InParanoid" id="E9E2H5"/>